<organism evidence="1 2">
    <name type="scientific">Lachancea mirantina</name>
    <dbReference type="NCBI Taxonomy" id="1230905"/>
    <lineage>
        <taxon>Eukaryota</taxon>
        <taxon>Fungi</taxon>
        <taxon>Dikarya</taxon>
        <taxon>Ascomycota</taxon>
        <taxon>Saccharomycotina</taxon>
        <taxon>Saccharomycetes</taxon>
        <taxon>Saccharomycetales</taxon>
        <taxon>Saccharomycetaceae</taxon>
        <taxon>Lachancea</taxon>
    </lineage>
</organism>
<dbReference type="SUPFAM" id="SSF50978">
    <property type="entry name" value="WD40 repeat-like"/>
    <property type="match status" value="1"/>
</dbReference>
<proteinExistence type="predicted"/>
<dbReference type="EMBL" id="LT598464">
    <property type="protein sequence ID" value="SCU80663.1"/>
    <property type="molecule type" value="Genomic_DNA"/>
</dbReference>
<accession>A0A1G4IUL7</accession>
<keyword evidence="2" id="KW-1185">Reference proteome</keyword>
<dbReference type="InterPro" id="IPR036322">
    <property type="entry name" value="WD40_repeat_dom_sf"/>
</dbReference>
<protein>
    <submittedName>
        <fullName evidence="1">LAMI_0B03312g1_1</fullName>
    </submittedName>
</protein>
<gene>
    <name evidence="1" type="ORF">LAMI_0B03312G</name>
</gene>
<dbReference type="Proteomes" id="UP000191024">
    <property type="component" value="Chromosome B"/>
</dbReference>
<dbReference type="AlphaFoldDB" id="A0A1G4IUL7"/>
<evidence type="ECO:0000313" key="2">
    <source>
        <dbReference type="Proteomes" id="UP000191024"/>
    </source>
</evidence>
<evidence type="ECO:0000313" key="1">
    <source>
        <dbReference type="EMBL" id="SCU80663.1"/>
    </source>
</evidence>
<dbReference type="OrthoDB" id="4033799at2759"/>
<reference evidence="1 2" key="1">
    <citation type="submission" date="2016-03" db="EMBL/GenBank/DDBJ databases">
        <authorList>
            <person name="Devillers H."/>
        </authorList>
    </citation>
    <scope>NUCLEOTIDE SEQUENCE [LARGE SCALE GENOMIC DNA]</scope>
    <source>
        <strain evidence="1">CBS 11717</strain>
    </source>
</reference>
<sequence length="376" mass="42652">MHIVESMLERIHEVDASSVSISDFAASPTGHFFITVEYAKDGSGRCDLKLTKTGLHEEVFEVPIAVDISSLCNFDEAKSCIQFVAVTRPVKGKIEHEHFIVLSTHDGIHAVPCTGLFTLADFGEILKPVKWRHLGLHDRINSFWAFNVPGSYLHIVYCTRLGSIVKLSLNVDTCTFTKISEIRNQVGDSLNTCTPCLPTARETEIIEVPELVFSCFDNKVYILEGNKLEKFTITDLLDDEKTLISAQGAIAKRYSTRSLRFYVANVTNSGCHLFRRRTGSDWDLVHIFERDFKQTEKCSVIDCQLVWNGISQLRIISGSENGKIYIWKYDTKREMITDSETLKVASSNDYIHDLKVLNDHIYFLINQECIGKVFLH</sequence>
<name>A0A1G4IUL7_9SACH</name>